<gene>
    <name evidence="2" type="ORF">EPUL_006369</name>
</gene>
<dbReference type="OrthoDB" id="10494604at2759"/>
<evidence type="ECO:0000313" key="2">
    <source>
        <dbReference type="EMBL" id="POS82178.1"/>
    </source>
</evidence>
<reference evidence="2 3" key="1">
    <citation type="submission" date="2017-10" db="EMBL/GenBank/DDBJ databases">
        <title>Development of genomic resources for the powdery mildew, Erysiphe pulchra.</title>
        <authorList>
            <person name="Wadl P.A."/>
            <person name="Mack B.M."/>
            <person name="Moore G."/>
            <person name="Beltz S.B."/>
        </authorList>
    </citation>
    <scope>NUCLEOTIDE SEQUENCE [LARGE SCALE GENOMIC DNA]</scope>
    <source>
        <strain evidence="2">Cflorida</strain>
    </source>
</reference>
<dbReference type="Proteomes" id="UP000237438">
    <property type="component" value="Unassembled WGS sequence"/>
</dbReference>
<dbReference type="AlphaFoldDB" id="A0A2S4PJH7"/>
<keyword evidence="3" id="KW-1185">Reference proteome</keyword>
<feature type="non-terminal residue" evidence="2">
    <location>
        <position position="1"/>
    </location>
</feature>
<feature type="non-terminal residue" evidence="2">
    <location>
        <position position="322"/>
    </location>
</feature>
<feature type="compositionally biased region" description="Low complexity" evidence="1">
    <location>
        <begin position="12"/>
        <end position="26"/>
    </location>
</feature>
<organism evidence="2 3">
    <name type="scientific">Erysiphe pulchra</name>
    <dbReference type="NCBI Taxonomy" id="225359"/>
    <lineage>
        <taxon>Eukaryota</taxon>
        <taxon>Fungi</taxon>
        <taxon>Dikarya</taxon>
        <taxon>Ascomycota</taxon>
        <taxon>Pezizomycotina</taxon>
        <taxon>Leotiomycetes</taxon>
        <taxon>Erysiphales</taxon>
        <taxon>Erysiphaceae</taxon>
        <taxon>Erysiphe</taxon>
    </lineage>
</organism>
<dbReference type="EMBL" id="PEDP01003769">
    <property type="protein sequence ID" value="POS82178.1"/>
    <property type="molecule type" value="Genomic_DNA"/>
</dbReference>
<protein>
    <submittedName>
        <fullName evidence="2">Uncharacterized protein</fullName>
    </submittedName>
</protein>
<accession>A0A2S4PJH7</accession>
<feature type="compositionally biased region" description="Polar residues" evidence="1">
    <location>
        <begin position="1"/>
        <end position="11"/>
    </location>
</feature>
<sequence length="322" mass="37680">QSESARYNQDIQSESQDFSDTDSSFDYQESSNYSLDIPFDSDYMMELIETASMSATKSVSMVKLTKWQDYPLWFDQIKLWAKKHEIWDVVNPAIQENQVYTSRPSIPEEPVDINNAEQRAIWQIRNSVYLQKYQEWYRIQNTLDRFNEIILSSVDSKFHVNFMGKETERERLLALEVAVKPTDIEIQTDLLAEYVLLYRRIHNLISSLQPLYYTTASFRKNKVNDKINEGEDVKLKDQIRAWTTLLQQEGIERFPTASRAVGNDKAALSASFQGKTQASNLINQETKPTCPCGLTHWPSQCYYLNPQRRRKPNWKMNKEVAK</sequence>
<name>A0A2S4PJH7_9PEZI</name>
<comment type="caution">
    <text evidence="2">The sequence shown here is derived from an EMBL/GenBank/DDBJ whole genome shotgun (WGS) entry which is preliminary data.</text>
</comment>
<feature type="region of interest" description="Disordered" evidence="1">
    <location>
        <begin position="1"/>
        <end position="29"/>
    </location>
</feature>
<evidence type="ECO:0000256" key="1">
    <source>
        <dbReference type="SAM" id="MobiDB-lite"/>
    </source>
</evidence>
<proteinExistence type="predicted"/>
<evidence type="ECO:0000313" key="3">
    <source>
        <dbReference type="Proteomes" id="UP000237438"/>
    </source>
</evidence>